<evidence type="ECO:0000256" key="1">
    <source>
        <dbReference type="SAM" id="Phobius"/>
    </source>
</evidence>
<keyword evidence="1" id="KW-1133">Transmembrane helix</keyword>
<sequence>MLEYSDFLRVLSSLVIVIVLIYSIYYIINRYGKGILPGQKGLIQIKEIRYIGKNKGLAVVRANSKYYFLSFDDKNLSIIEKWDRLEEEGDIKAENESISDGN</sequence>
<accession>A0A285NFN6</accession>
<protein>
    <submittedName>
        <fullName evidence="2">Flagellar biogenesis protein FliO</fullName>
    </submittedName>
</protein>
<name>A0A285NFN6_9AQUI</name>
<dbReference type="RefSeq" id="WP_097000328.1">
    <property type="nucleotide sequence ID" value="NZ_OBEI01000004.1"/>
</dbReference>
<feature type="transmembrane region" description="Helical" evidence="1">
    <location>
        <begin position="6"/>
        <end position="28"/>
    </location>
</feature>
<dbReference type="EMBL" id="OBEI01000004">
    <property type="protein sequence ID" value="SNZ08088.1"/>
    <property type="molecule type" value="Genomic_DNA"/>
</dbReference>
<evidence type="ECO:0000313" key="3">
    <source>
        <dbReference type="Proteomes" id="UP000219036"/>
    </source>
</evidence>
<proteinExistence type="predicted"/>
<reference evidence="3" key="1">
    <citation type="submission" date="2017-09" db="EMBL/GenBank/DDBJ databases">
        <authorList>
            <person name="Varghese N."/>
            <person name="Submissions S."/>
        </authorList>
    </citation>
    <scope>NUCLEOTIDE SEQUENCE [LARGE SCALE GENOMIC DNA]</scope>
    <source>
        <strain evidence="3">DSM 15103</strain>
    </source>
</reference>
<gene>
    <name evidence="2" type="ORF">SAMN06265182_1153</name>
</gene>
<keyword evidence="1" id="KW-0812">Transmembrane</keyword>
<dbReference type="Proteomes" id="UP000219036">
    <property type="component" value="Unassembled WGS sequence"/>
</dbReference>
<keyword evidence="2" id="KW-0282">Flagellum</keyword>
<dbReference type="AlphaFoldDB" id="A0A285NFN6"/>
<evidence type="ECO:0000313" key="2">
    <source>
        <dbReference type="EMBL" id="SNZ08088.1"/>
    </source>
</evidence>
<keyword evidence="1" id="KW-0472">Membrane</keyword>
<keyword evidence="3" id="KW-1185">Reference proteome</keyword>
<organism evidence="2 3">
    <name type="scientific">Persephonella hydrogeniphila</name>
    <dbReference type="NCBI Taxonomy" id="198703"/>
    <lineage>
        <taxon>Bacteria</taxon>
        <taxon>Pseudomonadati</taxon>
        <taxon>Aquificota</taxon>
        <taxon>Aquificia</taxon>
        <taxon>Aquificales</taxon>
        <taxon>Hydrogenothermaceae</taxon>
        <taxon>Persephonella</taxon>
    </lineage>
</organism>
<dbReference type="OrthoDB" id="15491at2"/>
<keyword evidence="2" id="KW-0966">Cell projection</keyword>
<keyword evidence="2" id="KW-0969">Cilium</keyword>